<dbReference type="InterPro" id="IPR005135">
    <property type="entry name" value="Endo/exonuclease/phosphatase"/>
</dbReference>
<dbReference type="AlphaFoldDB" id="A0A9W7J806"/>
<gene>
    <name evidence="2" type="ORF">HRI_004501900</name>
</gene>
<dbReference type="OrthoDB" id="1750221at2759"/>
<dbReference type="SUPFAM" id="SSF56219">
    <property type="entry name" value="DNase I-like"/>
    <property type="match status" value="1"/>
</dbReference>
<organism evidence="2 3">
    <name type="scientific">Hibiscus trionum</name>
    <name type="common">Flower of an hour</name>
    <dbReference type="NCBI Taxonomy" id="183268"/>
    <lineage>
        <taxon>Eukaryota</taxon>
        <taxon>Viridiplantae</taxon>
        <taxon>Streptophyta</taxon>
        <taxon>Embryophyta</taxon>
        <taxon>Tracheophyta</taxon>
        <taxon>Spermatophyta</taxon>
        <taxon>Magnoliopsida</taxon>
        <taxon>eudicotyledons</taxon>
        <taxon>Gunneridae</taxon>
        <taxon>Pentapetalae</taxon>
        <taxon>rosids</taxon>
        <taxon>malvids</taxon>
        <taxon>Malvales</taxon>
        <taxon>Malvaceae</taxon>
        <taxon>Malvoideae</taxon>
        <taxon>Hibiscus</taxon>
    </lineage>
</organism>
<evidence type="ECO:0000313" key="2">
    <source>
        <dbReference type="EMBL" id="GMJ08327.1"/>
    </source>
</evidence>
<protein>
    <recommendedName>
        <fullName evidence="1">Endonuclease/exonuclease/phosphatase domain-containing protein</fullName>
    </recommendedName>
</protein>
<dbReference type="InterPro" id="IPR036691">
    <property type="entry name" value="Endo/exonu/phosph_ase_sf"/>
</dbReference>
<dbReference type="EMBL" id="BSYR01000051">
    <property type="protein sequence ID" value="GMJ08327.1"/>
    <property type="molecule type" value="Genomic_DNA"/>
</dbReference>
<dbReference type="PANTHER" id="PTHR35218:SF9">
    <property type="entry name" value="ENDONUCLEASE_EXONUCLEASE_PHOSPHATASE DOMAIN-CONTAINING PROTEIN"/>
    <property type="match status" value="1"/>
</dbReference>
<dbReference type="GO" id="GO:0003824">
    <property type="term" value="F:catalytic activity"/>
    <property type="evidence" value="ECO:0007669"/>
    <property type="project" value="InterPro"/>
</dbReference>
<feature type="domain" description="Endonuclease/exonuclease/phosphatase" evidence="1">
    <location>
        <begin position="4"/>
        <end position="183"/>
    </location>
</feature>
<comment type="caution">
    <text evidence="2">The sequence shown here is derived from an EMBL/GenBank/DDBJ whole genome shotgun (WGS) entry which is preliminary data.</text>
</comment>
<dbReference type="Pfam" id="PF03372">
    <property type="entry name" value="Exo_endo_phos"/>
    <property type="match status" value="1"/>
</dbReference>
<reference evidence="2" key="1">
    <citation type="submission" date="2023-05" db="EMBL/GenBank/DDBJ databases">
        <title>Genome and transcriptome analyses reveal genes involved in the formation of fine ridges on petal epidermal cells in Hibiscus trionum.</title>
        <authorList>
            <person name="Koshimizu S."/>
            <person name="Masuda S."/>
            <person name="Ishii T."/>
            <person name="Shirasu K."/>
            <person name="Hoshino A."/>
            <person name="Arita M."/>
        </authorList>
    </citation>
    <scope>NUCLEOTIDE SEQUENCE</scope>
    <source>
        <strain evidence="2">Hamamatsu line</strain>
    </source>
</reference>
<accession>A0A9W7J806</accession>
<proteinExistence type="predicted"/>
<name>A0A9W7J806_HIBTR</name>
<dbReference type="PANTHER" id="PTHR35218">
    <property type="entry name" value="RNASE H DOMAIN-CONTAINING PROTEIN"/>
    <property type="match status" value="1"/>
</dbReference>
<evidence type="ECO:0000259" key="1">
    <source>
        <dbReference type="Pfam" id="PF03372"/>
    </source>
</evidence>
<sequence>MKTLSWNVRGLGKLRAVRRLRNKLREIRPDVVFFMETKLSDVRMAHVRRQLGFSQGFDVSSNGSCGGLSLAWNHGVSVSLRSFFISHIDADINVASPLSVWRFTGFYGNPVESLREESWNLLRFLGEDQSLPWLVMGDFNEILLSSEKEGGRLRSSRNMEAFRLALEDCGLMDLGFSGQWYTWEKGRLSTNVIRERLDRGLLIRHGGILFRIFLFNTFRTLCPITARFYSHIIFGTLLLLS</sequence>
<evidence type="ECO:0000313" key="3">
    <source>
        <dbReference type="Proteomes" id="UP001165190"/>
    </source>
</evidence>
<keyword evidence="3" id="KW-1185">Reference proteome</keyword>
<dbReference type="Gene3D" id="3.60.10.10">
    <property type="entry name" value="Endonuclease/exonuclease/phosphatase"/>
    <property type="match status" value="1"/>
</dbReference>
<dbReference type="Proteomes" id="UP001165190">
    <property type="component" value="Unassembled WGS sequence"/>
</dbReference>